<gene>
    <name evidence="9" type="ORF">HYY65_08390</name>
</gene>
<keyword evidence="3" id="KW-0540">Nuclease</keyword>
<dbReference type="Proteomes" id="UP000741360">
    <property type="component" value="Unassembled WGS sequence"/>
</dbReference>
<dbReference type="EMBL" id="JACPSX010000161">
    <property type="protein sequence ID" value="MBI3015058.1"/>
    <property type="molecule type" value="Genomic_DNA"/>
</dbReference>
<dbReference type="Gene3D" id="3.40.50.1010">
    <property type="entry name" value="5'-nuclease"/>
    <property type="match status" value="1"/>
</dbReference>
<organism evidence="9 10">
    <name type="scientific">Tectimicrobiota bacterium</name>
    <dbReference type="NCBI Taxonomy" id="2528274"/>
    <lineage>
        <taxon>Bacteria</taxon>
        <taxon>Pseudomonadati</taxon>
        <taxon>Nitrospinota/Tectimicrobiota group</taxon>
        <taxon>Candidatus Tectimicrobiota</taxon>
    </lineage>
</organism>
<protein>
    <submittedName>
        <fullName evidence="9">Type II toxin-antitoxin system VapC family toxin</fullName>
    </submittedName>
</protein>
<evidence type="ECO:0000256" key="5">
    <source>
        <dbReference type="ARBA" id="ARBA00022801"/>
    </source>
</evidence>
<dbReference type="AlphaFoldDB" id="A0A932GPP2"/>
<dbReference type="InterPro" id="IPR050556">
    <property type="entry name" value="Type_II_TA_system_RNase"/>
</dbReference>
<name>A0A932GPP2_UNCTE</name>
<comment type="cofactor">
    <cofactor evidence="1">
        <name>Mg(2+)</name>
        <dbReference type="ChEBI" id="CHEBI:18420"/>
    </cofactor>
</comment>
<evidence type="ECO:0000259" key="8">
    <source>
        <dbReference type="Pfam" id="PF01850"/>
    </source>
</evidence>
<evidence type="ECO:0000313" key="10">
    <source>
        <dbReference type="Proteomes" id="UP000741360"/>
    </source>
</evidence>
<evidence type="ECO:0000256" key="1">
    <source>
        <dbReference type="ARBA" id="ARBA00001946"/>
    </source>
</evidence>
<evidence type="ECO:0000256" key="6">
    <source>
        <dbReference type="ARBA" id="ARBA00022842"/>
    </source>
</evidence>
<sequence>MGRGVREAVSSFRQIEQQAFPAISAITQMELTIGCRSKAELRTLDRFLLRFQVIKLNEQTSDVAIDLLRRYRVSHGLLIADALIAASALSLDMSFVTKNQSDYRFIPGLRLLAYPQPLATQL</sequence>
<evidence type="ECO:0000256" key="3">
    <source>
        <dbReference type="ARBA" id="ARBA00022722"/>
    </source>
</evidence>
<dbReference type="SUPFAM" id="SSF88723">
    <property type="entry name" value="PIN domain-like"/>
    <property type="match status" value="1"/>
</dbReference>
<keyword evidence="6" id="KW-0460">Magnesium</keyword>
<keyword evidence="2" id="KW-1277">Toxin-antitoxin system</keyword>
<keyword evidence="4" id="KW-0479">Metal-binding</keyword>
<dbReference type="CDD" id="cd18741">
    <property type="entry name" value="PIN_VapC4-5_FitB-like"/>
    <property type="match status" value="1"/>
</dbReference>
<reference evidence="9" key="1">
    <citation type="submission" date="2020-07" db="EMBL/GenBank/DDBJ databases">
        <title>Huge and variable diversity of episymbiotic CPR bacteria and DPANN archaea in groundwater ecosystems.</title>
        <authorList>
            <person name="He C.Y."/>
            <person name="Keren R."/>
            <person name="Whittaker M."/>
            <person name="Farag I.F."/>
            <person name="Doudna J."/>
            <person name="Cate J.H.D."/>
            <person name="Banfield J.F."/>
        </authorList>
    </citation>
    <scope>NUCLEOTIDE SEQUENCE</scope>
    <source>
        <strain evidence="9">NC_groundwater_717_Ag_S-0.2um_59_8</strain>
    </source>
</reference>
<dbReference type="GO" id="GO:0046872">
    <property type="term" value="F:metal ion binding"/>
    <property type="evidence" value="ECO:0007669"/>
    <property type="project" value="UniProtKB-KW"/>
</dbReference>
<dbReference type="GO" id="GO:0004518">
    <property type="term" value="F:nuclease activity"/>
    <property type="evidence" value="ECO:0007669"/>
    <property type="project" value="UniProtKB-KW"/>
</dbReference>
<dbReference type="InterPro" id="IPR029060">
    <property type="entry name" value="PIN-like_dom_sf"/>
</dbReference>
<proteinExistence type="inferred from homology"/>
<dbReference type="InterPro" id="IPR002716">
    <property type="entry name" value="PIN_dom"/>
</dbReference>
<feature type="domain" description="PIN" evidence="8">
    <location>
        <begin position="14"/>
        <end position="100"/>
    </location>
</feature>
<dbReference type="PANTHER" id="PTHR33653">
    <property type="entry name" value="RIBONUCLEASE VAPC2"/>
    <property type="match status" value="1"/>
</dbReference>
<comment type="similarity">
    <text evidence="7">Belongs to the PINc/VapC protein family.</text>
</comment>
<dbReference type="Pfam" id="PF01850">
    <property type="entry name" value="PIN"/>
    <property type="match status" value="1"/>
</dbReference>
<keyword evidence="5" id="KW-0378">Hydrolase</keyword>
<evidence type="ECO:0000256" key="7">
    <source>
        <dbReference type="ARBA" id="ARBA00038093"/>
    </source>
</evidence>
<dbReference type="PANTHER" id="PTHR33653:SF1">
    <property type="entry name" value="RIBONUCLEASE VAPC2"/>
    <property type="match status" value="1"/>
</dbReference>
<evidence type="ECO:0000256" key="4">
    <source>
        <dbReference type="ARBA" id="ARBA00022723"/>
    </source>
</evidence>
<dbReference type="GO" id="GO:0016787">
    <property type="term" value="F:hydrolase activity"/>
    <property type="evidence" value="ECO:0007669"/>
    <property type="project" value="UniProtKB-KW"/>
</dbReference>
<evidence type="ECO:0000256" key="2">
    <source>
        <dbReference type="ARBA" id="ARBA00022649"/>
    </source>
</evidence>
<comment type="caution">
    <text evidence="9">The sequence shown here is derived from an EMBL/GenBank/DDBJ whole genome shotgun (WGS) entry which is preliminary data.</text>
</comment>
<evidence type="ECO:0000313" key="9">
    <source>
        <dbReference type="EMBL" id="MBI3015058.1"/>
    </source>
</evidence>
<accession>A0A932GPP2</accession>